<dbReference type="OrthoDB" id="118340at2"/>
<feature type="transmembrane region" description="Helical" evidence="1">
    <location>
        <begin position="241"/>
        <end position="264"/>
    </location>
</feature>
<dbReference type="Proteomes" id="UP000280346">
    <property type="component" value="Unassembled WGS sequence"/>
</dbReference>
<protein>
    <submittedName>
        <fullName evidence="2">Uncharacterized protein</fullName>
    </submittedName>
</protein>
<keyword evidence="3" id="KW-1185">Reference proteome</keyword>
<sequence>MPATVVDLRSAAPQPDETAAAETAAAIEGHIDAVQDGRVYGWAWDRTHPDDRLEVELRLERDGGPPLPLGRVVADRPRADLADNRIGDGAHAFEAEIILPPDAAPGCVNAVLRSPTTGATEVLTQPNAEEQRFDQLLTPHLQRIAERIDAVRRDQRQLAAAQQTVGRLLRDLNEGIAAARNDTARTGTTQADRQEALAESLRDVTERVGSLEVFLIRMDSTLRGFDSAIANNGTKSGGLPMLPLISAAAGAFLATLSGIALFHWM</sequence>
<evidence type="ECO:0000313" key="3">
    <source>
        <dbReference type="Proteomes" id="UP000280346"/>
    </source>
</evidence>
<evidence type="ECO:0000256" key="1">
    <source>
        <dbReference type="SAM" id="Phobius"/>
    </source>
</evidence>
<keyword evidence="1" id="KW-1133">Transmembrane helix</keyword>
<keyword evidence="1" id="KW-0812">Transmembrane</keyword>
<organism evidence="2 3">
    <name type="scientific">Azospirillum doebereinerae</name>
    <dbReference type="NCBI Taxonomy" id="92933"/>
    <lineage>
        <taxon>Bacteria</taxon>
        <taxon>Pseudomonadati</taxon>
        <taxon>Pseudomonadota</taxon>
        <taxon>Alphaproteobacteria</taxon>
        <taxon>Rhodospirillales</taxon>
        <taxon>Azospirillaceae</taxon>
        <taxon>Azospirillum</taxon>
    </lineage>
</organism>
<comment type="caution">
    <text evidence="2">The sequence shown here is derived from an EMBL/GenBank/DDBJ whole genome shotgun (WGS) entry which is preliminary data.</text>
</comment>
<evidence type="ECO:0000313" key="2">
    <source>
        <dbReference type="EMBL" id="RUQ72137.1"/>
    </source>
</evidence>
<gene>
    <name evidence="2" type="ORF">EJ913_11290</name>
</gene>
<dbReference type="AlphaFoldDB" id="A0A3S0V6M7"/>
<dbReference type="EMBL" id="RZIJ01000007">
    <property type="protein sequence ID" value="RUQ72137.1"/>
    <property type="molecule type" value="Genomic_DNA"/>
</dbReference>
<proteinExistence type="predicted"/>
<name>A0A3S0V6M7_9PROT</name>
<dbReference type="RefSeq" id="WP_126997799.1">
    <property type="nucleotide sequence ID" value="NZ_CP173192.1"/>
</dbReference>
<accession>A0A3S0V6M7</accession>
<keyword evidence="1" id="KW-0472">Membrane</keyword>
<reference evidence="2 3" key="1">
    <citation type="submission" date="2018-12" db="EMBL/GenBank/DDBJ databases">
        <authorList>
            <person name="Yang Y."/>
        </authorList>
    </citation>
    <scope>NUCLEOTIDE SEQUENCE [LARGE SCALE GENOMIC DNA]</scope>
    <source>
        <strain evidence="2 3">GSF71</strain>
    </source>
</reference>